<comment type="caution">
    <text evidence="1">The sequence shown here is derived from an EMBL/GenBank/DDBJ whole genome shotgun (WGS) entry which is preliminary data.</text>
</comment>
<reference evidence="1" key="2">
    <citation type="submission" date="2020-11" db="EMBL/GenBank/DDBJ databases">
        <authorList>
            <person name="McCartney M.A."/>
            <person name="Auch B."/>
            <person name="Kono T."/>
            <person name="Mallez S."/>
            <person name="Becker A."/>
            <person name="Gohl D.M."/>
            <person name="Silverstein K.A.T."/>
            <person name="Koren S."/>
            <person name="Bechman K.B."/>
            <person name="Herman A."/>
            <person name="Abrahante J.E."/>
            <person name="Garbe J."/>
        </authorList>
    </citation>
    <scope>NUCLEOTIDE SEQUENCE</scope>
    <source>
        <strain evidence="1">Duluth1</strain>
        <tissue evidence="1">Whole animal</tissue>
    </source>
</reference>
<accession>A0A9D4RNP4</accession>
<dbReference type="Proteomes" id="UP000828390">
    <property type="component" value="Unassembled WGS sequence"/>
</dbReference>
<name>A0A9D4RNP4_DREPO</name>
<dbReference type="AlphaFoldDB" id="A0A9D4RNP4"/>
<protein>
    <submittedName>
        <fullName evidence="1">Uncharacterized protein</fullName>
    </submittedName>
</protein>
<gene>
    <name evidence="1" type="ORF">DPMN_037000</name>
</gene>
<dbReference type="EMBL" id="JAIWYP010000002">
    <property type="protein sequence ID" value="KAH3873763.1"/>
    <property type="molecule type" value="Genomic_DNA"/>
</dbReference>
<keyword evidence="2" id="KW-1185">Reference proteome</keyword>
<sequence length="59" mass="6904">MQTDNTVHSTRFIELGRFNIVGAQTRARLLSLHRGTHFFARKRKHTDVGRWCESEFESA</sequence>
<evidence type="ECO:0000313" key="1">
    <source>
        <dbReference type="EMBL" id="KAH3873763.1"/>
    </source>
</evidence>
<organism evidence="1 2">
    <name type="scientific">Dreissena polymorpha</name>
    <name type="common">Zebra mussel</name>
    <name type="synonym">Mytilus polymorpha</name>
    <dbReference type="NCBI Taxonomy" id="45954"/>
    <lineage>
        <taxon>Eukaryota</taxon>
        <taxon>Metazoa</taxon>
        <taxon>Spiralia</taxon>
        <taxon>Lophotrochozoa</taxon>
        <taxon>Mollusca</taxon>
        <taxon>Bivalvia</taxon>
        <taxon>Autobranchia</taxon>
        <taxon>Heteroconchia</taxon>
        <taxon>Euheterodonta</taxon>
        <taxon>Imparidentia</taxon>
        <taxon>Neoheterodontei</taxon>
        <taxon>Myida</taxon>
        <taxon>Dreissenoidea</taxon>
        <taxon>Dreissenidae</taxon>
        <taxon>Dreissena</taxon>
    </lineage>
</organism>
<evidence type="ECO:0000313" key="2">
    <source>
        <dbReference type="Proteomes" id="UP000828390"/>
    </source>
</evidence>
<reference evidence="1" key="1">
    <citation type="journal article" date="2019" name="bioRxiv">
        <title>The Genome of the Zebra Mussel, Dreissena polymorpha: A Resource for Invasive Species Research.</title>
        <authorList>
            <person name="McCartney M.A."/>
            <person name="Auch B."/>
            <person name="Kono T."/>
            <person name="Mallez S."/>
            <person name="Zhang Y."/>
            <person name="Obille A."/>
            <person name="Becker A."/>
            <person name="Abrahante J.E."/>
            <person name="Garbe J."/>
            <person name="Badalamenti J.P."/>
            <person name="Herman A."/>
            <person name="Mangelson H."/>
            <person name="Liachko I."/>
            <person name="Sullivan S."/>
            <person name="Sone E.D."/>
            <person name="Koren S."/>
            <person name="Silverstein K.A.T."/>
            <person name="Beckman K.B."/>
            <person name="Gohl D.M."/>
        </authorList>
    </citation>
    <scope>NUCLEOTIDE SEQUENCE</scope>
    <source>
        <strain evidence="1">Duluth1</strain>
        <tissue evidence="1">Whole animal</tissue>
    </source>
</reference>
<proteinExistence type="predicted"/>